<feature type="region of interest" description="Disordered" evidence="8">
    <location>
        <begin position="601"/>
        <end position="642"/>
    </location>
</feature>
<organism evidence="13">
    <name type="scientific">Salpingoeca rosetta (strain ATCC 50818 / BSB-021)</name>
    <dbReference type="NCBI Taxonomy" id="946362"/>
    <lineage>
        <taxon>Eukaryota</taxon>
        <taxon>Choanoflagellata</taxon>
        <taxon>Craspedida</taxon>
        <taxon>Salpingoecidae</taxon>
        <taxon>Salpingoeca</taxon>
    </lineage>
</organism>
<dbReference type="FunCoup" id="F2U671">
    <property type="interactions" value="38"/>
</dbReference>
<dbReference type="GO" id="GO:0016050">
    <property type="term" value="P:vesicle organization"/>
    <property type="evidence" value="ECO:0007669"/>
    <property type="project" value="TreeGrafter"/>
</dbReference>
<evidence type="ECO:0000259" key="10">
    <source>
        <dbReference type="PROSITE" id="PS50020"/>
    </source>
</evidence>
<evidence type="ECO:0000313" key="12">
    <source>
        <dbReference type="EMBL" id="EGD83012.1"/>
    </source>
</evidence>
<evidence type="ECO:0000256" key="5">
    <source>
        <dbReference type="ARBA" id="ARBA00023212"/>
    </source>
</evidence>
<dbReference type="Proteomes" id="UP000007799">
    <property type="component" value="Unassembled WGS sequence"/>
</dbReference>
<dbReference type="InterPro" id="IPR036020">
    <property type="entry name" value="WW_dom_sf"/>
</dbReference>
<evidence type="ECO:0000259" key="9">
    <source>
        <dbReference type="PROSITE" id="PS50002"/>
    </source>
</evidence>
<feature type="compositionally biased region" description="Pro residues" evidence="8">
    <location>
        <begin position="64"/>
        <end position="92"/>
    </location>
</feature>
<evidence type="ECO:0000256" key="4">
    <source>
        <dbReference type="ARBA" id="ARBA00022553"/>
    </source>
</evidence>
<dbReference type="OrthoDB" id="28357at2759"/>
<sequence length="642" mass="71244">MADVVQALYAFSATNENGLSFAAGDRIEVIQRDASGWTKGKHTSTQQSGWFPSSYVKPAEPEQASPPPAPEEPEPQPQPVSVPSPPAPPQAPAAPSNDDLPPGWKAVVDQASGRSYYVNEQTQETRWDKPQAQQPADEEENAYGIIAPSSAIQVSIPPPPMPGQGAPQPPQAPRPGGPPQAPQAPKPKLVPSAPEPPIMNDDVYGDLPDQDPQQPPQPPQPPQQPPQMRNSMYGEPAPPGPPGNPRPPMRPPSQYGQMQMQQPPQPPQQQHMQHMQQPGYPQQQGPPQGPPMPPGQQQQQFQQPQQPQQQAQPVHPSFQTLQRDTSMRDPNKFHYRENFWQDAADGKPGFDLLVLKHRNGKEVCKDLAEFMRLRAAVEDQYAKALAKLAKVTLGDMEEGHMRQIWLNVKNDIAEEARDRATFAIQLSTELDKDFMSFKDQQKLARKSFEKTILETRKDLASAVPGLEKSHAHYVDKCIDYGRACDNFSHAQAVGASHKELQKLADARAKHEKKVNKAAEDYNKHVTKFNTRQKAWVDTMIEGCNTFEDAERDRHRFVGATVGRYCQTILDMNAAQSARLQGCVDHYRTLSSDDEIRAFTNEHSTGQQDCPQPVQVPSPDEVYARYQQSQGNPQQPGASSSFA</sequence>
<evidence type="ECO:0000256" key="7">
    <source>
        <dbReference type="PROSITE-ProRule" id="PRU01077"/>
    </source>
</evidence>
<dbReference type="EMBL" id="GL832962">
    <property type="protein sequence ID" value="EGD83012.1"/>
    <property type="molecule type" value="Genomic_DNA"/>
</dbReference>
<dbReference type="KEGG" id="sre:PTSG_12053"/>
<keyword evidence="13" id="KW-1185">Reference proteome</keyword>
<feature type="domain" description="F-BAR" evidence="11">
    <location>
        <begin position="333"/>
        <end position="594"/>
    </location>
</feature>
<feature type="compositionally biased region" description="Polar residues" evidence="8">
    <location>
        <begin position="625"/>
        <end position="642"/>
    </location>
</feature>
<dbReference type="PROSITE" id="PS01159">
    <property type="entry name" value="WW_DOMAIN_1"/>
    <property type="match status" value="1"/>
</dbReference>
<keyword evidence="2 6" id="KW-0728">SH3 domain</keyword>
<feature type="region of interest" description="Disordered" evidence="8">
    <location>
        <begin position="34"/>
        <end position="317"/>
    </location>
</feature>
<accession>F2U671</accession>
<evidence type="ECO:0000313" key="13">
    <source>
        <dbReference type="Proteomes" id="UP000007799"/>
    </source>
</evidence>
<dbReference type="InterPro" id="IPR001202">
    <property type="entry name" value="WW_dom"/>
</dbReference>
<keyword evidence="3" id="KW-0963">Cytoplasm</keyword>
<keyword evidence="4" id="KW-0597">Phosphoprotein</keyword>
<dbReference type="PROSITE" id="PS50020">
    <property type="entry name" value="WW_DOMAIN_2"/>
    <property type="match status" value="1"/>
</dbReference>
<dbReference type="GO" id="GO:0008017">
    <property type="term" value="F:microtubule binding"/>
    <property type="evidence" value="ECO:0007669"/>
    <property type="project" value="TreeGrafter"/>
</dbReference>
<dbReference type="Gene3D" id="2.20.70.10">
    <property type="match status" value="1"/>
</dbReference>
<dbReference type="Gene3D" id="2.30.30.40">
    <property type="entry name" value="SH3 Domains"/>
    <property type="match status" value="1"/>
</dbReference>
<dbReference type="InterPro" id="IPR001452">
    <property type="entry name" value="SH3_domain"/>
</dbReference>
<evidence type="ECO:0000256" key="1">
    <source>
        <dbReference type="ARBA" id="ARBA00004245"/>
    </source>
</evidence>
<dbReference type="GO" id="GO:0031982">
    <property type="term" value="C:vesicle"/>
    <property type="evidence" value="ECO:0007669"/>
    <property type="project" value="TreeGrafter"/>
</dbReference>
<dbReference type="SMART" id="SM00456">
    <property type="entry name" value="WW"/>
    <property type="match status" value="1"/>
</dbReference>
<feature type="compositionally biased region" description="Pro residues" evidence="8">
    <location>
        <begin position="213"/>
        <end position="225"/>
    </location>
</feature>
<dbReference type="eggNOG" id="KOG2398">
    <property type="taxonomic scope" value="Eukaryota"/>
</dbReference>
<dbReference type="PANTHER" id="PTHR23065">
    <property type="entry name" value="PROLINE-SERINE-THREONINE PHOSPHATASE INTERACTING PROTEIN 1"/>
    <property type="match status" value="1"/>
</dbReference>
<dbReference type="SMART" id="SM00055">
    <property type="entry name" value="FCH"/>
    <property type="match status" value="1"/>
</dbReference>
<comment type="subcellular location">
    <subcellularLocation>
        <location evidence="1">Cytoplasm</location>
        <location evidence="1">Cytoskeleton</location>
    </subcellularLocation>
</comment>
<dbReference type="InterPro" id="IPR001060">
    <property type="entry name" value="FCH_dom"/>
</dbReference>
<protein>
    <submittedName>
        <fullName evidence="12">Uncharacterized protein</fullName>
    </submittedName>
</protein>
<dbReference type="OMA" id="EKSHAHY"/>
<dbReference type="GO" id="GO:0030041">
    <property type="term" value="P:actin filament polymerization"/>
    <property type="evidence" value="ECO:0007669"/>
    <property type="project" value="TreeGrafter"/>
</dbReference>
<dbReference type="Pfam" id="PF00018">
    <property type="entry name" value="SH3_1"/>
    <property type="match status" value="1"/>
</dbReference>
<dbReference type="STRING" id="946362.F2U671"/>
<evidence type="ECO:0000256" key="3">
    <source>
        <dbReference type="ARBA" id="ARBA00022490"/>
    </source>
</evidence>
<keyword evidence="7" id="KW-0175">Coiled coil</keyword>
<dbReference type="SUPFAM" id="SSF50044">
    <property type="entry name" value="SH3-domain"/>
    <property type="match status" value="1"/>
</dbReference>
<feature type="compositionally biased region" description="Pro residues" evidence="8">
    <location>
        <begin position="156"/>
        <end position="185"/>
    </location>
</feature>
<dbReference type="Pfam" id="PF00611">
    <property type="entry name" value="FCH"/>
    <property type="match status" value="1"/>
</dbReference>
<evidence type="ECO:0000256" key="8">
    <source>
        <dbReference type="SAM" id="MobiDB-lite"/>
    </source>
</evidence>
<evidence type="ECO:0000259" key="11">
    <source>
        <dbReference type="PROSITE" id="PS51741"/>
    </source>
</evidence>
<reference evidence="12" key="1">
    <citation type="submission" date="2009-08" db="EMBL/GenBank/DDBJ databases">
        <title>Annotation of Salpingoeca rosetta.</title>
        <authorList>
            <consortium name="The Broad Institute Genome Sequencing Platform"/>
            <person name="Russ C."/>
            <person name="Cuomo C."/>
            <person name="Burger G."/>
            <person name="Gray M.W."/>
            <person name="Holland P.W.H."/>
            <person name="King N."/>
            <person name="Lang F.B.F."/>
            <person name="Roger A.J."/>
            <person name="Ruiz-Trillo I."/>
            <person name="Young S.K."/>
            <person name="Zeng Q."/>
            <person name="Gargeya S."/>
            <person name="Alvarado L."/>
            <person name="Berlin A."/>
            <person name="Chapman S.B."/>
            <person name="Chen Z."/>
            <person name="Freedman E."/>
            <person name="Gellesch M."/>
            <person name="Goldberg J."/>
            <person name="Griggs A."/>
            <person name="Gujja S."/>
            <person name="Heilman E."/>
            <person name="Heiman D."/>
            <person name="Howarth C."/>
            <person name="Mehta T."/>
            <person name="Neiman D."/>
            <person name="Pearson M."/>
            <person name="Roberts A."/>
            <person name="Saif S."/>
            <person name="Shea T."/>
            <person name="Shenoy N."/>
            <person name="Sisk P."/>
            <person name="Stolte C."/>
            <person name="Sykes S."/>
            <person name="White J."/>
            <person name="Yandava C."/>
            <person name="Haas B."/>
            <person name="Nusbaum C."/>
            <person name="Birren B."/>
        </authorList>
    </citation>
    <scope>NUCLEOTIDE SEQUENCE [LARGE SCALE GENOMIC DNA]</scope>
    <source>
        <strain evidence="12">ATCC 50818</strain>
    </source>
</reference>
<dbReference type="Gene3D" id="1.20.1270.60">
    <property type="entry name" value="Arfaptin homology (AH) domain/BAR domain"/>
    <property type="match status" value="1"/>
</dbReference>
<evidence type="ECO:0000256" key="6">
    <source>
        <dbReference type="PROSITE-ProRule" id="PRU00192"/>
    </source>
</evidence>
<dbReference type="InterPro" id="IPR027267">
    <property type="entry name" value="AH/BAR_dom_sf"/>
</dbReference>
<gene>
    <name evidence="12" type="ORF">PTSG_12053</name>
</gene>
<dbReference type="GO" id="GO:0005737">
    <property type="term" value="C:cytoplasm"/>
    <property type="evidence" value="ECO:0007669"/>
    <property type="project" value="TreeGrafter"/>
</dbReference>
<dbReference type="InterPro" id="IPR031160">
    <property type="entry name" value="F_BAR_dom"/>
</dbReference>
<dbReference type="CDD" id="cd00174">
    <property type="entry name" value="SH3"/>
    <property type="match status" value="1"/>
</dbReference>
<dbReference type="SUPFAM" id="SSF103657">
    <property type="entry name" value="BAR/IMD domain-like"/>
    <property type="match status" value="1"/>
</dbReference>
<feature type="compositionally biased region" description="Low complexity" evidence="8">
    <location>
        <begin position="295"/>
        <end position="313"/>
    </location>
</feature>
<dbReference type="AlphaFoldDB" id="F2U671"/>
<dbReference type="PROSITE" id="PS51741">
    <property type="entry name" value="F_BAR"/>
    <property type="match status" value="1"/>
</dbReference>
<dbReference type="SUPFAM" id="SSF51045">
    <property type="entry name" value="WW domain"/>
    <property type="match status" value="1"/>
</dbReference>
<dbReference type="PROSITE" id="PS50002">
    <property type="entry name" value="SH3"/>
    <property type="match status" value="1"/>
</dbReference>
<dbReference type="InParanoid" id="F2U671"/>
<dbReference type="InterPro" id="IPR036028">
    <property type="entry name" value="SH3-like_dom_sf"/>
</dbReference>
<dbReference type="CDD" id="cd00201">
    <property type="entry name" value="WW"/>
    <property type="match status" value="1"/>
</dbReference>
<evidence type="ECO:0000256" key="2">
    <source>
        <dbReference type="ARBA" id="ARBA00022443"/>
    </source>
</evidence>
<dbReference type="PANTHER" id="PTHR23065:SF7">
    <property type="entry name" value="NOSTRIN, ISOFORM H"/>
    <property type="match status" value="1"/>
</dbReference>
<dbReference type="PRINTS" id="PR00452">
    <property type="entry name" value="SH3DOMAIN"/>
</dbReference>
<name>F2U671_SALR5</name>
<dbReference type="Pfam" id="PF00397">
    <property type="entry name" value="WW"/>
    <property type="match status" value="1"/>
</dbReference>
<feature type="compositionally biased region" description="Low complexity" evidence="8">
    <location>
        <begin position="252"/>
        <end position="286"/>
    </location>
</feature>
<dbReference type="SMART" id="SM00326">
    <property type="entry name" value="SH3"/>
    <property type="match status" value="1"/>
</dbReference>
<dbReference type="GeneID" id="16075958"/>
<dbReference type="RefSeq" id="XP_004995376.1">
    <property type="nucleotide sequence ID" value="XM_004995319.1"/>
</dbReference>
<proteinExistence type="predicted"/>
<feature type="compositionally biased region" description="Pro residues" evidence="8">
    <location>
        <begin position="236"/>
        <end position="251"/>
    </location>
</feature>
<feature type="domain" description="SH3" evidence="9">
    <location>
        <begin position="1"/>
        <end position="61"/>
    </location>
</feature>
<keyword evidence="5" id="KW-0206">Cytoskeleton</keyword>
<feature type="domain" description="WW" evidence="10">
    <location>
        <begin position="98"/>
        <end position="132"/>
    </location>
</feature>
<dbReference type="GO" id="GO:0005886">
    <property type="term" value="C:plasma membrane"/>
    <property type="evidence" value="ECO:0007669"/>
    <property type="project" value="TreeGrafter"/>
</dbReference>